<name>A0ABX0KWP3_9NEIS</name>
<organism evidence="1 2">
    <name type="scientific">Iodobacter violaceini</name>
    <dbReference type="NCBI Taxonomy" id="3044271"/>
    <lineage>
        <taxon>Bacteria</taxon>
        <taxon>Pseudomonadati</taxon>
        <taxon>Pseudomonadota</taxon>
        <taxon>Betaproteobacteria</taxon>
        <taxon>Neisseriales</taxon>
        <taxon>Chitinibacteraceae</taxon>
        <taxon>Iodobacter</taxon>
    </lineage>
</organism>
<gene>
    <name evidence="1" type="ORF">HA050_19140</name>
</gene>
<reference evidence="1 2" key="1">
    <citation type="submission" date="2020-03" db="EMBL/GenBank/DDBJ databases">
        <title>Draft genome sequence of environmentally isolated violet-colored cultures.</title>
        <authorList>
            <person name="Wilson H.S."/>
        </authorList>
    </citation>
    <scope>NUCLEOTIDE SEQUENCE [LARGE SCALE GENOMIC DNA]</scope>
    <source>
        <strain evidence="1 2">HSC-16F04</strain>
    </source>
</reference>
<evidence type="ECO:0000313" key="1">
    <source>
        <dbReference type="EMBL" id="NHQ88224.1"/>
    </source>
</evidence>
<accession>A0ABX0KWP3</accession>
<dbReference type="EMBL" id="JAAOLX010000013">
    <property type="protein sequence ID" value="NHQ88224.1"/>
    <property type="molecule type" value="Genomic_DNA"/>
</dbReference>
<comment type="caution">
    <text evidence="1">The sequence shown here is derived from an EMBL/GenBank/DDBJ whole genome shotgun (WGS) entry which is preliminary data.</text>
</comment>
<keyword evidence="2" id="KW-1185">Reference proteome</keyword>
<dbReference type="Proteomes" id="UP000712570">
    <property type="component" value="Unassembled WGS sequence"/>
</dbReference>
<protein>
    <submittedName>
        <fullName evidence="1">Uncharacterized protein</fullName>
    </submittedName>
</protein>
<evidence type="ECO:0000313" key="2">
    <source>
        <dbReference type="Proteomes" id="UP000712570"/>
    </source>
</evidence>
<sequence>MRYLISKKYTIYFEVNVGDEEIEIAAYAKGIQGGDVKKIANSESAGFYDVYNKIGLFLDKGREEYAGNSYFKVALAHVQQYKDNLYGFSIFEGSVFNLEKLLFIQEAYVQFFSLEIASFFYELNESDWAMFYQELTVCSDSKNEHYSEVIELERLVQCWKRISS</sequence>
<dbReference type="RefSeq" id="WP_166829807.1">
    <property type="nucleotide sequence ID" value="NZ_JAAOLX010000013.1"/>
</dbReference>
<proteinExistence type="predicted"/>